<dbReference type="EMBL" id="QOUI01000007">
    <property type="protein sequence ID" value="RCK69064.1"/>
    <property type="molecule type" value="Genomic_DNA"/>
</dbReference>
<dbReference type="Gene3D" id="3.40.50.1820">
    <property type="entry name" value="alpha/beta hydrolase"/>
    <property type="match status" value="1"/>
</dbReference>
<gene>
    <name evidence="2" type="ORF">DT076_11950</name>
</gene>
<comment type="caution">
    <text evidence="2">The sequence shown here is derived from an EMBL/GenBank/DDBJ whole genome shotgun (WGS) entry which is preliminary data.</text>
</comment>
<dbReference type="PANTHER" id="PTHR37017:SF11">
    <property type="entry name" value="ESTERASE_LIPASE_THIOESTERASE DOMAIN-CONTAINING PROTEIN"/>
    <property type="match status" value="1"/>
</dbReference>
<dbReference type="SUPFAM" id="SSF53474">
    <property type="entry name" value="alpha/beta-Hydrolases"/>
    <property type="match status" value="1"/>
</dbReference>
<dbReference type="InterPro" id="IPR029058">
    <property type="entry name" value="AB_hydrolase_fold"/>
</dbReference>
<dbReference type="RefSeq" id="WP_114126920.1">
    <property type="nucleotide sequence ID" value="NZ_QOUI01000007.1"/>
</dbReference>
<dbReference type="InterPro" id="IPR052897">
    <property type="entry name" value="Sec-Metab_Biosynth_Hydrolase"/>
</dbReference>
<dbReference type="Pfam" id="PF12697">
    <property type="entry name" value="Abhydrolase_6"/>
    <property type="match status" value="1"/>
</dbReference>
<evidence type="ECO:0000313" key="2">
    <source>
        <dbReference type="EMBL" id="RCK69064.1"/>
    </source>
</evidence>
<protein>
    <submittedName>
        <fullName evidence="2">Alpha/beta hydrolase</fullName>
    </submittedName>
</protein>
<keyword evidence="2" id="KW-0378">Hydrolase</keyword>
<evidence type="ECO:0000259" key="1">
    <source>
        <dbReference type="Pfam" id="PF12697"/>
    </source>
</evidence>
<feature type="domain" description="AB hydrolase-1" evidence="1">
    <location>
        <begin position="4"/>
        <end position="219"/>
    </location>
</feature>
<reference evidence="2 3" key="1">
    <citation type="submission" date="2018-07" db="EMBL/GenBank/DDBJ databases">
        <title>Desertimonas flava gen. nov. sp. nov.</title>
        <authorList>
            <person name="Liu S."/>
        </authorList>
    </citation>
    <scope>NUCLEOTIDE SEQUENCE [LARGE SCALE GENOMIC DNA]</scope>
    <source>
        <strain evidence="2 3">16Sb5-5</strain>
    </source>
</reference>
<keyword evidence="3" id="KW-1185">Reference proteome</keyword>
<organism evidence="2 3">
    <name type="scientific">Desertihabitans brevis</name>
    <dbReference type="NCBI Taxonomy" id="2268447"/>
    <lineage>
        <taxon>Bacteria</taxon>
        <taxon>Bacillati</taxon>
        <taxon>Actinomycetota</taxon>
        <taxon>Actinomycetes</taxon>
        <taxon>Propionibacteriales</taxon>
        <taxon>Propionibacteriaceae</taxon>
        <taxon>Desertihabitans</taxon>
    </lineage>
</organism>
<sequence length="237" mass="25298">MSTFVLVHGAGDSGWAWHRVADELQALGHDAVAPDLPADDETPTLHDYATAVVEAVGDRSDLVVLGHSFGAFTATLVADRLPARLLVLLAAMVPAPGEPPGRWWENTGYARAVEEQAALDGGLTGHDDPYVAYLHDVPRPLAEEAMVRERDHPSAAAMAAPWPLAAWPDVPTRVVLCREDRFLPPALQRRVAAERLGLRPVEIDGSHCVHLSRPRAVAELLVELAAEVGPGPGPADG</sequence>
<proteinExistence type="predicted"/>
<dbReference type="AlphaFoldDB" id="A0A367YT91"/>
<dbReference type="Proteomes" id="UP000252770">
    <property type="component" value="Unassembled WGS sequence"/>
</dbReference>
<dbReference type="GO" id="GO:0016787">
    <property type="term" value="F:hydrolase activity"/>
    <property type="evidence" value="ECO:0007669"/>
    <property type="project" value="UniProtKB-KW"/>
</dbReference>
<evidence type="ECO:0000313" key="3">
    <source>
        <dbReference type="Proteomes" id="UP000252770"/>
    </source>
</evidence>
<name>A0A367YT91_9ACTN</name>
<dbReference type="InterPro" id="IPR000073">
    <property type="entry name" value="AB_hydrolase_1"/>
</dbReference>
<accession>A0A367YT91</accession>
<dbReference type="PANTHER" id="PTHR37017">
    <property type="entry name" value="AB HYDROLASE-1 DOMAIN-CONTAINING PROTEIN-RELATED"/>
    <property type="match status" value="1"/>
</dbReference>